<gene>
    <name evidence="1" type="ORF">SAMN02745218_02786</name>
</gene>
<dbReference type="EMBL" id="FQUW01000047">
    <property type="protein sequence ID" value="SHF64502.1"/>
    <property type="molecule type" value="Genomic_DNA"/>
</dbReference>
<keyword evidence="2" id="KW-1185">Reference proteome</keyword>
<evidence type="ECO:0008006" key="3">
    <source>
        <dbReference type="Google" id="ProtNLM"/>
    </source>
</evidence>
<dbReference type="Gene3D" id="3.40.50.450">
    <property type="match status" value="1"/>
</dbReference>
<protein>
    <recommendedName>
        <fullName evidence="3">TIGR00725 family protein</fullName>
    </recommendedName>
</protein>
<proteinExistence type="predicted"/>
<dbReference type="SUPFAM" id="SSF102405">
    <property type="entry name" value="MCP/YpsA-like"/>
    <property type="match status" value="1"/>
</dbReference>
<dbReference type="InterPro" id="IPR052341">
    <property type="entry name" value="LOG_family_nucleotidases"/>
</dbReference>
<organism evidence="1 2">
    <name type="scientific">Desulfofundulus australicus DSM 11792</name>
    <dbReference type="NCBI Taxonomy" id="1121425"/>
    <lineage>
        <taxon>Bacteria</taxon>
        <taxon>Bacillati</taxon>
        <taxon>Bacillota</taxon>
        <taxon>Clostridia</taxon>
        <taxon>Eubacteriales</taxon>
        <taxon>Peptococcaceae</taxon>
        <taxon>Desulfofundulus</taxon>
    </lineage>
</organism>
<dbReference type="Pfam" id="PF18306">
    <property type="entry name" value="LDcluster4"/>
    <property type="match status" value="1"/>
</dbReference>
<dbReference type="NCBIfam" id="TIGR00725">
    <property type="entry name" value="TIGR00725 family protein"/>
    <property type="match status" value="1"/>
</dbReference>
<dbReference type="AlphaFoldDB" id="A0A1M5DCT9"/>
<dbReference type="RefSeq" id="WP_073167332.1">
    <property type="nucleotide sequence ID" value="NZ_FQUW01000047.1"/>
</dbReference>
<reference evidence="2" key="1">
    <citation type="submission" date="2016-11" db="EMBL/GenBank/DDBJ databases">
        <authorList>
            <person name="Varghese N."/>
            <person name="Submissions S."/>
        </authorList>
    </citation>
    <scope>NUCLEOTIDE SEQUENCE [LARGE SCALE GENOMIC DNA]</scope>
    <source>
        <strain evidence="2">DSM 11792</strain>
    </source>
</reference>
<evidence type="ECO:0000313" key="2">
    <source>
        <dbReference type="Proteomes" id="UP000184196"/>
    </source>
</evidence>
<accession>A0A1M5DCT9</accession>
<dbReference type="Proteomes" id="UP000184196">
    <property type="component" value="Unassembled WGS sequence"/>
</dbReference>
<dbReference type="OrthoDB" id="9794907at2"/>
<dbReference type="GO" id="GO:0005829">
    <property type="term" value="C:cytosol"/>
    <property type="evidence" value="ECO:0007669"/>
    <property type="project" value="TreeGrafter"/>
</dbReference>
<dbReference type="PANTHER" id="PTHR43393:SF3">
    <property type="entry name" value="LYSINE DECARBOXYLASE-LIKE PROTEIN"/>
    <property type="match status" value="1"/>
</dbReference>
<sequence length="168" mass="17393">MTWYLGVIGGAKCTEEEMELAEEVGREIALRGAILICGGRGGVMEAASRGARLAGGTVVGILPGRRREEGNPYLSIAIPTGLGDARNAIIACAADALVAIGGGYGTLSEIGLALKMKKPVIGLFTWKLERPGMSGGLPLATSAKEAVEMAIMLISAGKENHDAPYPDR</sequence>
<dbReference type="InterPro" id="IPR005268">
    <property type="entry name" value="CHP00725"/>
</dbReference>
<evidence type="ECO:0000313" key="1">
    <source>
        <dbReference type="EMBL" id="SHF64502.1"/>
    </source>
</evidence>
<dbReference type="PANTHER" id="PTHR43393">
    <property type="entry name" value="CYTOKININ RIBOSIDE 5'-MONOPHOSPHATE PHOSPHORIBOHYDROLASE"/>
    <property type="match status" value="1"/>
</dbReference>
<name>A0A1M5DCT9_9FIRM</name>
<dbReference type="InterPro" id="IPR041164">
    <property type="entry name" value="LDcluster4"/>
</dbReference>